<dbReference type="Proteomes" id="UP000198510">
    <property type="component" value="Unassembled WGS sequence"/>
</dbReference>
<dbReference type="PANTHER" id="PTHR35339:SF3">
    <property type="entry name" value="DUF2264 DOMAIN-CONTAINING PROTEIN"/>
    <property type="match status" value="1"/>
</dbReference>
<dbReference type="AlphaFoldDB" id="A0A1G9JEW5"/>
<dbReference type="InterPro" id="IPR049349">
    <property type="entry name" value="DUF2264_N"/>
</dbReference>
<accession>A0A1G9JEW5</accession>
<name>A0A1G9JEW5_9BACT</name>
<keyword evidence="1" id="KW-0732">Signal</keyword>
<evidence type="ECO:0000259" key="2">
    <source>
        <dbReference type="Pfam" id="PF10022"/>
    </source>
</evidence>
<dbReference type="Pfam" id="PF10022">
    <property type="entry name" value="DUF2264"/>
    <property type="match status" value="1"/>
</dbReference>
<reference evidence="3 4" key="1">
    <citation type="submission" date="2016-10" db="EMBL/GenBank/DDBJ databases">
        <authorList>
            <person name="de Groot N.N."/>
        </authorList>
    </citation>
    <scope>NUCLEOTIDE SEQUENCE [LARGE SCALE GENOMIC DNA]</scope>
    <source>
        <strain evidence="3 4">DSM 25186</strain>
    </source>
</reference>
<dbReference type="PIRSF" id="PIRSF014753">
    <property type="entry name" value="UCP014753"/>
    <property type="match status" value="1"/>
</dbReference>
<evidence type="ECO:0000256" key="1">
    <source>
        <dbReference type="SAM" id="SignalP"/>
    </source>
</evidence>
<evidence type="ECO:0000313" key="3">
    <source>
        <dbReference type="EMBL" id="SDL36100.1"/>
    </source>
</evidence>
<organism evidence="3 4">
    <name type="scientific">Catalinimonas alkaloidigena</name>
    <dbReference type="NCBI Taxonomy" id="1075417"/>
    <lineage>
        <taxon>Bacteria</taxon>
        <taxon>Pseudomonadati</taxon>
        <taxon>Bacteroidota</taxon>
        <taxon>Cytophagia</taxon>
        <taxon>Cytophagales</taxon>
        <taxon>Catalimonadaceae</taxon>
        <taxon>Catalinimonas</taxon>
    </lineage>
</organism>
<dbReference type="OrthoDB" id="9813465at2"/>
<protein>
    <recommendedName>
        <fullName evidence="2">DUF2264 domain-containing protein</fullName>
    </recommendedName>
</protein>
<dbReference type="PANTHER" id="PTHR35339">
    <property type="entry name" value="LINALOOL DEHYDRATASE_ISOMERASE DOMAIN-CONTAINING PROTEIN"/>
    <property type="match status" value="1"/>
</dbReference>
<sequence>MHRRTFAKSIPALLLAPTLAHATPEAATTLRSATSLEGPANVRHFWYSTLARIADPVLDNLAMGKLKKRMPVEAKAGHEQDRREVTYLEAFGRLLAGMTPWLELGPDSTSEGQVRDRYLQVTHRALQQAVDPKGPDFMNFNRGKQPLVDAAFLAHGLLRAPTQLWQKADATTQQRLIDAMVSSRAIAPYYSNWLLFSAMVEAFLLDAGQPWDEMRVDLAVRKHLEWYKGDGLYGDGPDFHWDYYNSYVIQPMLLDILRVLHKYQHPLGEHLDVVLARAQRYAEIQERLISPEGTFPPIGRSLPYRFGAFQLLAQMALLRALPLHIQPSQVRSALTAVIHRMIEAPGTFDKDGWLRIGFFGHQPDIAETYISTGSLYLCSVGLLPLGLPPDDVFWSEADADWTAKKVWAGLNVPPDHALGV</sequence>
<evidence type="ECO:0000313" key="4">
    <source>
        <dbReference type="Proteomes" id="UP000198510"/>
    </source>
</evidence>
<dbReference type="EMBL" id="FNFO01000005">
    <property type="protein sequence ID" value="SDL36100.1"/>
    <property type="molecule type" value="Genomic_DNA"/>
</dbReference>
<keyword evidence="4" id="KW-1185">Reference proteome</keyword>
<proteinExistence type="predicted"/>
<dbReference type="STRING" id="1075417.SAMN05421823_105296"/>
<feature type="chain" id="PRO_5011747390" description="DUF2264 domain-containing protein" evidence="1">
    <location>
        <begin position="23"/>
        <end position="420"/>
    </location>
</feature>
<gene>
    <name evidence="3" type="ORF">SAMN05421823_105296</name>
</gene>
<feature type="domain" description="DUF2264" evidence="2">
    <location>
        <begin position="43"/>
        <end position="401"/>
    </location>
</feature>
<dbReference type="RefSeq" id="WP_089683468.1">
    <property type="nucleotide sequence ID" value="NZ_FNFO01000005.1"/>
</dbReference>
<feature type="signal peptide" evidence="1">
    <location>
        <begin position="1"/>
        <end position="22"/>
    </location>
</feature>
<dbReference type="InterPro" id="IPR016624">
    <property type="entry name" value="UCP014753"/>
</dbReference>